<evidence type="ECO:0000313" key="1">
    <source>
        <dbReference type="EMBL" id="OZC11965.1"/>
    </source>
</evidence>
<organism evidence="1 2">
    <name type="scientific">Onchocerca flexuosa</name>
    <dbReference type="NCBI Taxonomy" id="387005"/>
    <lineage>
        <taxon>Eukaryota</taxon>
        <taxon>Metazoa</taxon>
        <taxon>Ecdysozoa</taxon>
        <taxon>Nematoda</taxon>
        <taxon>Chromadorea</taxon>
        <taxon>Rhabditida</taxon>
        <taxon>Spirurina</taxon>
        <taxon>Spiruromorpha</taxon>
        <taxon>Filarioidea</taxon>
        <taxon>Onchocercidae</taxon>
        <taxon>Onchocerca</taxon>
    </lineage>
</organism>
<protein>
    <submittedName>
        <fullName evidence="1">Uncharacterized protein</fullName>
    </submittedName>
</protein>
<dbReference type="OrthoDB" id="5824586at2759"/>
<name>A0A238C496_9BILA</name>
<evidence type="ECO:0000313" key="2">
    <source>
        <dbReference type="Proteomes" id="UP000242913"/>
    </source>
</evidence>
<proteinExistence type="predicted"/>
<keyword evidence="2" id="KW-1185">Reference proteome</keyword>
<sequence>MEWPKFDFAKCSHSQRHRLSSVGKSSCGLKKNRSKVFRSLTVDFENIKSRKKENLTEGNTVQNESIITLHQQMSPNRNPLICAQGNSFQMNRKVNAERVPPLSPILVNGFLKDSIAHLPKALKNSNLDAAEILTSRCTDSINPILYCEDPIILESPGLIFTPSDSKQLLLSSESLTFSLQRSKVVPRNKNFASQSENSTFFVTVAEESDNLNSNYKKSGKKASYRLKLHASSSIATPTSTQSLNSSLTSLETLPPSQIEYKSLNRTDTSPNLNFESDKSITMQHKRSDGDVSQNHTVYVDDSESVADTDEQSRDCFFDITINEIESNDSIFETKETNDSAFETKLFVQSKSSPAGNQSKIYDFYDEIDEASHQKQYHRLSKLAETLKKRLLISSSDLAMWKCEKPKQHQARRVTVISSVEQWGFCWTLVKNVNDSRTAHIVDSEPMKKTMDVVCRNRSLKEKNAGDGQEGRDCHDSLQQTSEKTFILYQPLSKLNTSLGEFILSPRYYR</sequence>
<dbReference type="AlphaFoldDB" id="A0A238C496"/>
<reference evidence="1 2" key="1">
    <citation type="submission" date="2015-12" db="EMBL/GenBank/DDBJ databases">
        <title>Draft genome of the nematode, Onchocerca flexuosa.</title>
        <authorList>
            <person name="Mitreva M."/>
        </authorList>
    </citation>
    <scope>NUCLEOTIDE SEQUENCE [LARGE SCALE GENOMIC DNA]</scope>
    <source>
        <strain evidence="1">Red Deer</strain>
    </source>
</reference>
<gene>
    <name evidence="1" type="ORF">X798_01146</name>
</gene>
<dbReference type="EMBL" id="KZ269979">
    <property type="protein sequence ID" value="OZC11965.1"/>
    <property type="molecule type" value="Genomic_DNA"/>
</dbReference>
<dbReference type="Proteomes" id="UP000242913">
    <property type="component" value="Unassembled WGS sequence"/>
</dbReference>
<accession>A0A238C496</accession>